<accession>A0A5N6ZBU7</accession>
<feature type="compositionally biased region" description="Polar residues" evidence="1">
    <location>
        <begin position="69"/>
        <end position="83"/>
    </location>
</feature>
<proteinExistence type="predicted"/>
<name>A0A5N6ZBU7_9EURO</name>
<protein>
    <submittedName>
        <fullName evidence="2">Uncharacterized protein</fullName>
    </submittedName>
</protein>
<organism evidence="2 3">
    <name type="scientific">Aspergillus coremiiformis</name>
    <dbReference type="NCBI Taxonomy" id="138285"/>
    <lineage>
        <taxon>Eukaryota</taxon>
        <taxon>Fungi</taxon>
        <taxon>Dikarya</taxon>
        <taxon>Ascomycota</taxon>
        <taxon>Pezizomycotina</taxon>
        <taxon>Eurotiomycetes</taxon>
        <taxon>Eurotiomycetidae</taxon>
        <taxon>Eurotiales</taxon>
        <taxon>Aspergillaceae</taxon>
        <taxon>Aspergillus</taxon>
        <taxon>Aspergillus subgen. Circumdati</taxon>
    </lineage>
</organism>
<feature type="region of interest" description="Disordered" evidence="1">
    <location>
        <begin position="1"/>
        <end position="95"/>
    </location>
</feature>
<evidence type="ECO:0000313" key="3">
    <source>
        <dbReference type="Proteomes" id="UP000327118"/>
    </source>
</evidence>
<dbReference type="Proteomes" id="UP000327118">
    <property type="component" value="Unassembled WGS sequence"/>
</dbReference>
<evidence type="ECO:0000256" key="1">
    <source>
        <dbReference type="SAM" id="MobiDB-lite"/>
    </source>
</evidence>
<feature type="compositionally biased region" description="Basic and acidic residues" evidence="1">
    <location>
        <begin position="9"/>
        <end position="25"/>
    </location>
</feature>
<keyword evidence="3" id="KW-1185">Reference proteome</keyword>
<dbReference type="AlphaFoldDB" id="A0A5N6ZBU7"/>
<dbReference type="OrthoDB" id="4500356at2759"/>
<gene>
    <name evidence="2" type="ORF">BDV28DRAFT_146423</name>
</gene>
<dbReference type="EMBL" id="ML739058">
    <property type="protein sequence ID" value="KAE8355132.1"/>
    <property type="molecule type" value="Genomic_DNA"/>
</dbReference>
<sequence length="125" mass="13942">MSSLLDIPFSRRLETPDPLNTHDPECTASSPSEKILPVPLSHHDHSFILPPSIDFDSIHKPNREPQPPSTTSSRNSPWKSPSLSGIGHEWSSSKAVDKDARSSLQEYCSSFDQVRLLKRGLQRLA</sequence>
<evidence type="ECO:0000313" key="2">
    <source>
        <dbReference type="EMBL" id="KAE8355132.1"/>
    </source>
</evidence>
<reference evidence="3" key="1">
    <citation type="submission" date="2019-04" db="EMBL/GenBank/DDBJ databases">
        <title>Friends and foes A comparative genomics studyof 23 Aspergillus species from section Flavi.</title>
        <authorList>
            <consortium name="DOE Joint Genome Institute"/>
            <person name="Kjaerbolling I."/>
            <person name="Vesth T."/>
            <person name="Frisvad J.C."/>
            <person name="Nybo J.L."/>
            <person name="Theobald S."/>
            <person name="Kildgaard S."/>
            <person name="Isbrandt T."/>
            <person name="Kuo A."/>
            <person name="Sato A."/>
            <person name="Lyhne E.K."/>
            <person name="Kogle M.E."/>
            <person name="Wiebenga A."/>
            <person name="Kun R.S."/>
            <person name="Lubbers R.J."/>
            <person name="Makela M.R."/>
            <person name="Barry K."/>
            <person name="Chovatia M."/>
            <person name="Clum A."/>
            <person name="Daum C."/>
            <person name="Haridas S."/>
            <person name="He G."/>
            <person name="LaButti K."/>
            <person name="Lipzen A."/>
            <person name="Mondo S."/>
            <person name="Riley R."/>
            <person name="Salamov A."/>
            <person name="Simmons B.A."/>
            <person name="Magnuson J.K."/>
            <person name="Henrissat B."/>
            <person name="Mortensen U.H."/>
            <person name="Larsen T.O."/>
            <person name="Devries R.P."/>
            <person name="Grigoriev I.V."/>
            <person name="Machida M."/>
            <person name="Baker S.E."/>
            <person name="Andersen M.R."/>
        </authorList>
    </citation>
    <scope>NUCLEOTIDE SEQUENCE [LARGE SCALE GENOMIC DNA]</scope>
    <source>
        <strain evidence="3">CBS 553.77</strain>
    </source>
</reference>